<dbReference type="InterPro" id="IPR044843">
    <property type="entry name" value="Trans_IPPS_bact-type"/>
</dbReference>
<evidence type="ECO:0000313" key="2">
    <source>
        <dbReference type="Proteomes" id="UP000317369"/>
    </source>
</evidence>
<dbReference type="GO" id="GO:0051996">
    <property type="term" value="F:squalene synthase [NAD(P)H] activity"/>
    <property type="evidence" value="ECO:0007669"/>
    <property type="project" value="InterPro"/>
</dbReference>
<accession>A0A517YTC7</accession>
<dbReference type="KEGG" id="pcor:KS4_15370"/>
<dbReference type="SUPFAM" id="SSF48576">
    <property type="entry name" value="Terpenoid synthases"/>
    <property type="match status" value="1"/>
</dbReference>
<sequence length="338" mass="38710">MNFSIHDQLKQYGPERLNGHILTLEEATAYTRSLTLSHYENFTVVSWFLPKRLRADFSNVYAFCRWADDLGDEIGDQERSLELLEWFEQELDACYAGRPRHPVFVALSPTIEKHDIPKKPFRDLIDAFKQDQRVTRYDNWAQVVDYCTRSANPVGHLVLYMCGYRDAYRQQLSDSTCTALQLANFWQDIRRDIIERDRVYIPSDIASKHDLSVESLVSAILHDHAHKNPNSCAACPTTTVALSALRGPAEKTVRELVQKTWPLFEQGAELLPLIAPDVRLDIKLFSMGGESILRMIERNGYDTLTRRPSLSKPAKMSLMMRAFVGKILTPFATPQTSI</sequence>
<dbReference type="InterPro" id="IPR008949">
    <property type="entry name" value="Isoprenoid_synthase_dom_sf"/>
</dbReference>
<dbReference type="SFLD" id="SFLDG01212">
    <property type="entry name" value="Phytoene_synthase_like"/>
    <property type="match status" value="1"/>
</dbReference>
<dbReference type="AlphaFoldDB" id="A0A517YTC7"/>
<organism evidence="1 2">
    <name type="scientific">Poriferisphaera corsica</name>
    <dbReference type="NCBI Taxonomy" id="2528020"/>
    <lineage>
        <taxon>Bacteria</taxon>
        <taxon>Pseudomonadati</taxon>
        <taxon>Planctomycetota</taxon>
        <taxon>Phycisphaerae</taxon>
        <taxon>Phycisphaerales</taxon>
        <taxon>Phycisphaeraceae</taxon>
        <taxon>Poriferisphaera</taxon>
    </lineage>
</organism>
<dbReference type="Gene3D" id="1.10.600.10">
    <property type="entry name" value="Farnesyl Diphosphate Synthase"/>
    <property type="match status" value="1"/>
</dbReference>
<dbReference type="Proteomes" id="UP000317369">
    <property type="component" value="Chromosome"/>
</dbReference>
<dbReference type="InterPro" id="IPR033904">
    <property type="entry name" value="Trans_IPPS_HH"/>
</dbReference>
<gene>
    <name evidence="1" type="primary">crtB_1</name>
    <name evidence="1" type="ORF">KS4_15370</name>
</gene>
<proteinExistence type="predicted"/>
<dbReference type="NCBIfam" id="TIGR03464">
    <property type="entry name" value="HpnC"/>
    <property type="match status" value="1"/>
</dbReference>
<keyword evidence="2" id="KW-1185">Reference proteome</keyword>
<dbReference type="InterPro" id="IPR002060">
    <property type="entry name" value="Squ/phyt_synthse"/>
</dbReference>
<dbReference type="CDD" id="cd00683">
    <property type="entry name" value="Trans_IPPS_HH"/>
    <property type="match status" value="1"/>
</dbReference>
<dbReference type="PANTHER" id="PTHR31480">
    <property type="entry name" value="BIFUNCTIONAL LYCOPENE CYCLASE/PHYTOENE SYNTHASE"/>
    <property type="match status" value="1"/>
</dbReference>
<evidence type="ECO:0000313" key="1">
    <source>
        <dbReference type="EMBL" id="QDU33487.1"/>
    </source>
</evidence>
<dbReference type="RefSeq" id="WP_145076558.1">
    <property type="nucleotide sequence ID" value="NZ_CP036425.1"/>
</dbReference>
<dbReference type="OrthoDB" id="9787280at2"/>
<dbReference type="GO" id="GO:0004311">
    <property type="term" value="F:geranylgeranyl diphosphate synthase activity"/>
    <property type="evidence" value="ECO:0007669"/>
    <property type="project" value="InterPro"/>
</dbReference>
<protein>
    <submittedName>
        <fullName evidence="1">All-trans-phytoene synthase</fullName>
    </submittedName>
</protein>
<dbReference type="EMBL" id="CP036425">
    <property type="protein sequence ID" value="QDU33487.1"/>
    <property type="molecule type" value="Genomic_DNA"/>
</dbReference>
<dbReference type="InterPro" id="IPR017827">
    <property type="entry name" value="HSQ_synthase_HpnC"/>
</dbReference>
<dbReference type="SFLD" id="SFLDG01018">
    <property type="entry name" value="Squalene/Phytoene_Synthase_Lik"/>
    <property type="match status" value="1"/>
</dbReference>
<dbReference type="SFLD" id="SFLDS00005">
    <property type="entry name" value="Isoprenoid_Synthase_Type_I"/>
    <property type="match status" value="1"/>
</dbReference>
<reference evidence="1 2" key="1">
    <citation type="submission" date="2019-02" db="EMBL/GenBank/DDBJ databases">
        <title>Deep-cultivation of Planctomycetes and their phenomic and genomic characterization uncovers novel biology.</title>
        <authorList>
            <person name="Wiegand S."/>
            <person name="Jogler M."/>
            <person name="Boedeker C."/>
            <person name="Pinto D."/>
            <person name="Vollmers J."/>
            <person name="Rivas-Marin E."/>
            <person name="Kohn T."/>
            <person name="Peeters S.H."/>
            <person name="Heuer A."/>
            <person name="Rast P."/>
            <person name="Oberbeckmann S."/>
            <person name="Bunk B."/>
            <person name="Jeske O."/>
            <person name="Meyerdierks A."/>
            <person name="Storesund J.E."/>
            <person name="Kallscheuer N."/>
            <person name="Luecker S."/>
            <person name="Lage O.M."/>
            <person name="Pohl T."/>
            <person name="Merkel B.J."/>
            <person name="Hornburger P."/>
            <person name="Mueller R.-W."/>
            <person name="Bruemmer F."/>
            <person name="Labrenz M."/>
            <person name="Spormann A.M."/>
            <person name="Op den Camp H."/>
            <person name="Overmann J."/>
            <person name="Amann R."/>
            <person name="Jetten M.S.M."/>
            <person name="Mascher T."/>
            <person name="Medema M.H."/>
            <person name="Devos D.P."/>
            <person name="Kaster A.-K."/>
            <person name="Ovreas L."/>
            <person name="Rohde M."/>
            <person name="Galperin M.Y."/>
            <person name="Jogler C."/>
        </authorList>
    </citation>
    <scope>NUCLEOTIDE SEQUENCE [LARGE SCALE GENOMIC DNA]</scope>
    <source>
        <strain evidence="1 2">KS4</strain>
    </source>
</reference>
<name>A0A517YTC7_9BACT</name>
<dbReference type="GO" id="GO:0016114">
    <property type="term" value="P:terpenoid biosynthetic process"/>
    <property type="evidence" value="ECO:0007669"/>
    <property type="project" value="UniProtKB-ARBA"/>
</dbReference>
<dbReference type="Pfam" id="PF00494">
    <property type="entry name" value="SQS_PSY"/>
    <property type="match status" value="1"/>
</dbReference>